<dbReference type="Proteomes" id="UP001066276">
    <property type="component" value="Chromosome 1_1"/>
</dbReference>
<dbReference type="AlphaFoldDB" id="A0AAV7WRN2"/>
<evidence type="ECO:0000313" key="2">
    <source>
        <dbReference type="EMBL" id="KAJ1215327.1"/>
    </source>
</evidence>
<dbReference type="EMBL" id="JANPWB010000001">
    <property type="protein sequence ID" value="KAJ1215327.1"/>
    <property type="molecule type" value="Genomic_DNA"/>
</dbReference>
<feature type="region of interest" description="Disordered" evidence="1">
    <location>
        <begin position="44"/>
        <end position="75"/>
    </location>
</feature>
<keyword evidence="3" id="KW-1185">Reference proteome</keyword>
<name>A0AAV7WRN2_PLEWA</name>
<evidence type="ECO:0000256" key="1">
    <source>
        <dbReference type="SAM" id="MobiDB-lite"/>
    </source>
</evidence>
<reference evidence="2" key="1">
    <citation type="journal article" date="2022" name="bioRxiv">
        <title>Sequencing and chromosome-scale assembly of the giantPleurodeles waltlgenome.</title>
        <authorList>
            <person name="Brown T."/>
            <person name="Elewa A."/>
            <person name="Iarovenko S."/>
            <person name="Subramanian E."/>
            <person name="Araus A.J."/>
            <person name="Petzold A."/>
            <person name="Susuki M."/>
            <person name="Suzuki K.-i.T."/>
            <person name="Hayashi T."/>
            <person name="Toyoda A."/>
            <person name="Oliveira C."/>
            <person name="Osipova E."/>
            <person name="Leigh N.D."/>
            <person name="Simon A."/>
            <person name="Yun M.H."/>
        </authorList>
    </citation>
    <scope>NUCLEOTIDE SEQUENCE</scope>
    <source>
        <strain evidence="2">20211129_DDA</strain>
        <tissue evidence="2">Liver</tissue>
    </source>
</reference>
<accession>A0AAV7WRN2</accession>
<gene>
    <name evidence="2" type="ORF">NDU88_002936</name>
</gene>
<proteinExistence type="predicted"/>
<comment type="caution">
    <text evidence="2">The sequence shown here is derived from an EMBL/GenBank/DDBJ whole genome shotgun (WGS) entry which is preliminary data.</text>
</comment>
<evidence type="ECO:0000313" key="3">
    <source>
        <dbReference type="Proteomes" id="UP001066276"/>
    </source>
</evidence>
<sequence>MSDRAVLERAAEVCGRRWACCELTGSGPVDPPCFTISGGEELRRRGLGRPGQASGSDGPGALVGLWTDQESEPDE</sequence>
<organism evidence="2 3">
    <name type="scientific">Pleurodeles waltl</name>
    <name type="common">Iberian ribbed newt</name>
    <dbReference type="NCBI Taxonomy" id="8319"/>
    <lineage>
        <taxon>Eukaryota</taxon>
        <taxon>Metazoa</taxon>
        <taxon>Chordata</taxon>
        <taxon>Craniata</taxon>
        <taxon>Vertebrata</taxon>
        <taxon>Euteleostomi</taxon>
        <taxon>Amphibia</taxon>
        <taxon>Batrachia</taxon>
        <taxon>Caudata</taxon>
        <taxon>Salamandroidea</taxon>
        <taxon>Salamandridae</taxon>
        <taxon>Pleurodelinae</taxon>
        <taxon>Pleurodeles</taxon>
    </lineage>
</organism>
<protein>
    <submittedName>
        <fullName evidence="2">Uncharacterized protein</fullName>
    </submittedName>
</protein>